<evidence type="ECO:0000313" key="11">
    <source>
        <dbReference type="Proteomes" id="UP001318860"/>
    </source>
</evidence>
<keyword evidence="5 6" id="KW-0539">Nucleus</keyword>
<comment type="catalytic activity">
    <reaction evidence="6">
        <text>S-ubiquitinyl-[E2 ubiquitin-conjugating enzyme]-L-cysteine + [acceptor protein]-L-lysine = [E2 ubiquitin-conjugating enzyme]-L-cysteine + N(6)-ubiquitinyl-[acceptor protein]-L-lysine.</text>
        <dbReference type="EC" id="2.3.2.27"/>
    </reaction>
</comment>
<dbReference type="InterPro" id="IPR013956">
    <property type="entry name" value="E3_ubiquit_lig_Bre1"/>
</dbReference>
<feature type="coiled-coil region" evidence="7">
    <location>
        <begin position="849"/>
        <end position="897"/>
    </location>
</feature>
<protein>
    <recommendedName>
        <fullName evidence="6">E3 ubiquitin protein ligase</fullName>
        <ecNumber evidence="6">2.3.2.27</ecNumber>
    </recommendedName>
</protein>
<evidence type="ECO:0000256" key="8">
    <source>
        <dbReference type="SAM" id="Phobius"/>
    </source>
</evidence>
<sequence length="1031" mass="116860">MHVSHVCVLNYLAFLLIGYELFLKESDDSRVLRGGFVMGSTGEADKKRRHVTTISPTAATAKKQPLAPLSEEKKASIGYWILMKKTIWKVLLLPLKGPICLGIGLSVKNALDAAVLQFQNQKLVQKLETQKVEIGALEDKSWLLKDKQQSYEKTLAVVDNSWEEWFWVLFVVDGSGRMSHSGSHTMFRAVFVIGEQLRKALEWLLRRDAESSSCEAVKLRTSILSRRDQLRSKKPLLAVVVTLDGESPPEDALLSRLLETGATESSSVTAIVNPTEEGRKIDGENTMKTKNILHNIVASFDDLNDLKHRLYAASLKAVSSNGQSQGVVSSDLQTQIKNLRIAVLKLHLKHRNLAGELQSHRDADAKNKADLKRLKAAVAKVFRFPLPCVGSLGELESTIAELEESNRRLAILKSERDVAKGSFFPVLNRGNKQVTSDKSRDNQRDLQDMESTRKELLEQSTFRLHELKRLHEDRLNTLRHLSSLQSNLKNVNCICSSQAYLLLKDQLAKAKADVVQYQALYEKLQVVLVAVAGSTISDLEKEIQRYIKEKDLIEAKLEEASKEPGRKEIIAEFKALVSSFPEKMGSMQNQLAKHKETAADIHCLRAHVESLTKILDRKAKDLEAMTSRSAQQNAEIQNCKQWEVSEARSSEIKAWAHVQGLKSSLDEHNLELRVKAAIEAEANAQQKLAASEAEIAELRQKLEASKREKAGLSDFLKSKHEETEAYLSEIETIGQAYDDMQTQNQQLLQQITERDDYNVKLVLEGVRARQMGDALLMEKRMLEKSVQQTKKTVDFYDFKAGRIEDQLKAYSDHMQRLAEDKVHNAAAVENTQRRLSDVRKSSQQQMGKLEEAQSQVDRSREYLAELQIELEKERFERKRVEEDVDTLRRKAQHLKSQAEGSSVAEKLQQELREYREILKCSVCLDRRKEHLKADAIMMIALFLCPLVFYSLLNVRAYKELLKRAIASVQFALQVLVLMTSNPYTSDACTSIGPVNQPMVVKMTFCMYFSYILIDLLRPKKTTLLFENCKVA</sequence>
<keyword evidence="3 6" id="KW-0863">Zinc-finger</keyword>
<dbReference type="PANTHER" id="PTHR23163">
    <property type="entry name" value="RING FINGER PROTEIN-RELATED"/>
    <property type="match status" value="1"/>
</dbReference>
<name>A0ABR0XTQ6_REHGL</name>
<keyword evidence="6 7" id="KW-0175">Coiled coil</keyword>
<organism evidence="10 11">
    <name type="scientific">Rehmannia glutinosa</name>
    <name type="common">Chinese foxglove</name>
    <dbReference type="NCBI Taxonomy" id="99300"/>
    <lineage>
        <taxon>Eukaryota</taxon>
        <taxon>Viridiplantae</taxon>
        <taxon>Streptophyta</taxon>
        <taxon>Embryophyta</taxon>
        <taxon>Tracheophyta</taxon>
        <taxon>Spermatophyta</taxon>
        <taxon>Magnoliopsida</taxon>
        <taxon>eudicotyledons</taxon>
        <taxon>Gunneridae</taxon>
        <taxon>Pentapetalae</taxon>
        <taxon>asterids</taxon>
        <taxon>lamiids</taxon>
        <taxon>Lamiales</taxon>
        <taxon>Orobanchaceae</taxon>
        <taxon>Rehmannieae</taxon>
        <taxon>Rehmannia</taxon>
    </lineage>
</organism>
<accession>A0ABR0XTQ6</accession>
<comment type="subcellular location">
    <subcellularLocation>
        <location evidence="1 6">Nucleus</location>
    </subcellularLocation>
</comment>
<dbReference type="Proteomes" id="UP001318860">
    <property type="component" value="Unassembled WGS sequence"/>
</dbReference>
<keyword evidence="6" id="KW-0156">Chromatin regulator</keyword>
<evidence type="ECO:0000256" key="7">
    <source>
        <dbReference type="SAM" id="Coils"/>
    </source>
</evidence>
<evidence type="ECO:0000313" key="10">
    <source>
        <dbReference type="EMBL" id="KAK6162595.1"/>
    </source>
</evidence>
<feature type="coiled-coil region" evidence="7">
    <location>
        <begin position="507"/>
        <end position="563"/>
    </location>
</feature>
<evidence type="ECO:0000256" key="3">
    <source>
        <dbReference type="ARBA" id="ARBA00022771"/>
    </source>
</evidence>
<dbReference type="EMBL" id="JABTTQ020000002">
    <property type="protein sequence ID" value="KAK6162595.1"/>
    <property type="molecule type" value="Genomic_DNA"/>
</dbReference>
<gene>
    <name evidence="10" type="ORF">DH2020_002436</name>
</gene>
<reference evidence="10 11" key="1">
    <citation type="journal article" date="2021" name="Comput. Struct. Biotechnol. J.">
        <title>De novo genome assembly of the potent medicinal plant Rehmannia glutinosa using nanopore technology.</title>
        <authorList>
            <person name="Ma L."/>
            <person name="Dong C."/>
            <person name="Song C."/>
            <person name="Wang X."/>
            <person name="Zheng X."/>
            <person name="Niu Y."/>
            <person name="Chen S."/>
            <person name="Feng W."/>
        </authorList>
    </citation>
    <scope>NUCLEOTIDE SEQUENCE [LARGE SCALE GENOMIC DNA]</scope>
    <source>
        <strain evidence="10">DH-2019</strain>
    </source>
</reference>
<comment type="pathway">
    <text evidence="6">Protein modification; protein ubiquitination.</text>
</comment>
<evidence type="ECO:0000256" key="9">
    <source>
        <dbReference type="SAM" id="SignalP"/>
    </source>
</evidence>
<comment type="similarity">
    <text evidence="6">Belongs to the BRE1 family.</text>
</comment>
<keyword evidence="6" id="KW-0808">Transferase</keyword>
<keyword evidence="8" id="KW-0472">Membrane</keyword>
<feature type="transmembrane region" description="Helical" evidence="8">
    <location>
        <begin position="935"/>
        <end position="952"/>
    </location>
</feature>
<feature type="signal peptide" evidence="9">
    <location>
        <begin position="1"/>
        <end position="18"/>
    </location>
</feature>
<evidence type="ECO:0000256" key="5">
    <source>
        <dbReference type="ARBA" id="ARBA00023242"/>
    </source>
</evidence>
<keyword evidence="4 6" id="KW-0862">Zinc</keyword>
<evidence type="ECO:0000256" key="6">
    <source>
        <dbReference type="RuleBase" id="RU365038"/>
    </source>
</evidence>
<feature type="coiled-coil region" evidence="7">
    <location>
        <begin position="674"/>
        <end position="750"/>
    </location>
</feature>
<keyword evidence="6" id="KW-0833">Ubl conjugation pathway</keyword>
<keyword evidence="9" id="KW-0732">Signal</keyword>
<keyword evidence="11" id="KW-1185">Reference proteome</keyword>
<keyword evidence="8" id="KW-0812">Transmembrane</keyword>
<dbReference type="EC" id="2.3.2.27" evidence="6"/>
<feature type="chain" id="PRO_5045672388" description="E3 ubiquitin protein ligase" evidence="9">
    <location>
        <begin position="19"/>
        <end position="1031"/>
    </location>
</feature>
<evidence type="ECO:0000256" key="2">
    <source>
        <dbReference type="ARBA" id="ARBA00022723"/>
    </source>
</evidence>
<keyword evidence="2 6" id="KW-0479">Metal-binding</keyword>
<keyword evidence="8" id="KW-1133">Transmembrane helix</keyword>
<dbReference type="PANTHER" id="PTHR23163:SF0">
    <property type="entry name" value="E3 UBIQUITIN-PROTEIN LIGASE BRE1"/>
    <property type="match status" value="1"/>
</dbReference>
<comment type="caution">
    <text evidence="10">The sequence shown here is derived from an EMBL/GenBank/DDBJ whole genome shotgun (WGS) entry which is preliminary data.</text>
</comment>
<evidence type="ECO:0000256" key="4">
    <source>
        <dbReference type="ARBA" id="ARBA00022833"/>
    </source>
</evidence>
<proteinExistence type="inferred from homology"/>
<evidence type="ECO:0000256" key="1">
    <source>
        <dbReference type="ARBA" id="ARBA00004123"/>
    </source>
</evidence>